<dbReference type="EMBL" id="PJOS01000012">
    <property type="protein sequence ID" value="PKT73335.1"/>
    <property type="molecule type" value="Genomic_DNA"/>
</dbReference>
<feature type="region of interest" description="Disordered" evidence="1">
    <location>
        <begin position="1"/>
        <end position="21"/>
    </location>
</feature>
<evidence type="ECO:0000256" key="1">
    <source>
        <dbReference type="SAM" id="MobiDB-lite"/>
    </source>
</evidence>
<dbReference type="AlphaFoldDB" id="A0A2I0STV5"/>
<gene>
    <name evidence="2" type="ORF">CW362_09360</name>
</gene>
<protein>
    <submittedName>
        <fullName evidence="2">Uncharacterized protein</fullName>
    </submittedName>
</protein>
<proteinExistence type="predicted"/>
<evidence type="ECO:0000313" key="3">
    <source>
        <dbReference type="Proteomes" id="UP000236178"/>
    </source>
</evidence>
<keyword evidence="3" id="KW-1185">Reference proteome</keyword>
<comment type="caution">
    <text evidence="2">The sequence shown here is derived from an EMBL/GenBank/DDBJ whole genome shotgun (WGS) entry which is preliminary data.</text>
</comment>
<dbReference type="Proteomes" id="UP000236178">
    <property type="component" value="Unassembled WGS sequence"/>
</dbReference>
<evidence type="ECO:0000313" key="2">
    <source>
        <dbReference type="EMBL" id="PKT73335.1"/>
    </source>
</evidence>
<reference evidence="2 3" key="1">
    <citation type="submission" date="2017-12" db="EMBL/GenBank/DDBJ databases">
        <title>Streptomyces populusis sp. nov., a novel endophytic actinobacterium isolated from stems of Populus adenopoda Maxim.</title>
        <authorList>
            <person name="Wang Z."/>
        </authorList>
    </citation>
    <scope>NUCLEOTIDE SEQUENCE [LARGE SCALE GENOMIC DNA]</scope>
    <source>
        <strain evidence="2 3">A249</strain>
    </source>
</reference>
<accession>A0A2I0STV5</accession>
<organism evidence="2 3">
    <name type="scientific">Streptomyces populi</name>
    <dbReference type="NCBI Taxonomy" id="2058924"/>
    <lineage>
        <taxon>Bacteria</taxon>
        <taxon>Bacillati</taxon>
        <taxon>Actinomycetota</taxon>
        <taxon>Actinomycetes</taxon>
        <taxon>Kitasatosporales</taxon>
        <taxon>Streptomycetaceae</taxon>
        <taxon>Streptomyces</taxon>
    </lineage>
</organism>
<name>A0A2I0STV5_9ACTN</name>
<sequence length="91" mass="9517">MSVSTPCGPRSPPSHTGIGENSSTTALDFLQVVDLVVAGASAASLLSVRFRATGRVSLTVSTDLMGNLANSEQRPQQGPSSKTIGWWIMVE</sequence>